<proteinExistence type="predicted"/>
<feature type="domain" description="FtsK" evidence="5">
    <location>
        <begin position="1011"/>
        <end position="1205"/>
    </location>
</feature>
<keyword evidence="4" id="KW-1133">Transmembrane helix</keyword>
<feature type="binding site" evidence="3">
    <location>
        <begin position="678"/>
        <end position="685"/>
    </location>
    <ligand>
        <name>ATP</name>
        <dbReference type="ChEBI" id="CHEBI:30616"/>
    </ligand>
</feature>
<evidence type="ECO:0000256" key="4">
    <source>
        <dbReference type="SAM" id="Phobius"/>
    </source>
</evidence>
<evidence type="ECO:0000259" key="5">
    <source>
        <dbReference type="PROSITE" id="PS50901"/>
    </source>
</evidence>
<reference evidence="6" key="1">
    <citation type="submission" date="2021-04" db="EMBL/GenBank/DDBJ databases">
        <title>Genome based classification of Actinospica acidithermotolerans sp. nov., an actinobacterium isolated from an Indonesian hot spring.</title>
        <authorList>
            <person name="Kusuma A.B."/>
            <person name="Putra K.E."/>
            <person name="Nafisah S."/>
            <person name="Loh J."/>
            <person name="Nouioui I."/>
            <person name="Goodfellow M."/>
        </authorList>
    </citation>
    <scope>NUCLEOTIDE SEQUENCE</scope>
    <source>
        <strain evidence="6">MGRD01-02</strain>
    </source>
</reference>
<name>A0A941E5Y7_9ACTN</name>
<keyword evidence="4" id="KW-0472">Membrane</keyword>
<dbReference type="EMBL" id="JAGSOH010000025">
    <property type="protein sequence ID" value="MBR7826955.1"/>
    <property type="molecule type" value="Genomic_DNA"/>
</dbReference>
<dbReference type="Gene3D" id="3.40.50.300">
    <property type="entry name" value="P-loop containing nucleotide triphosphate hydrolases"/>
    <property type="match status" value="4"/>
</dbReference>
<gene>
    <name evidence="6" type="ORF">KDK95_11625</name>
</gene>
<dbReference type="SMART" id="SM00382">
    <property type="entry name" value="AAA"/>
    <property type="match status" value="3"/>
</dbReference>
<dbReference type="GO" id="GO:0005524">
    <property type="term" value="F:ATP binding"/>
    <property type="evidence" value="ECO:0007669"/>
    <property type="project" value="UniProtKB-UniRule"/>
</dbReference>
<keyword evidence="4" id="KW-0812">Transmembrane</keyword>
<dbReference type="GO" id="GO:0051301">
    <property type="term" value="P:cell division"/>
    <property type="evidence" value="ECO:0007669"/>
    <property type="project" value="UniProtKB-KW"/>
</dbReference>
<dbReference type="InterPro" id="IPR002543">
    <property type="entry name" value="FtsK_dom"/>
</dbReference>
<dbReference type="SUPFAM" id="SSF52540">
    <property type="entry name" value="P-loop containing nucleoside triphosphate hydrolases"/>
    <property type="match status" value="3"/>
</dbReference>
<dbReference type="Pfam" id="PF01580">
    <property type="entry name" value="FtsK_SpoIIIE"/>
    <property type="match status" value="2"/>
</dbReference>
<dbReference type="CDD" id="cd01127">
    <property type="entry name" value="TrwB_TraG_TraD_VirD4"/>
    <property type="match status" value="1"/>
</dbReference>
<evidence type="ECO:0000313" key="7">
    <source>
        <dbReference type="Proteomes" id="UP000676325"/>
    </source>
</evidence>
<dbReference type="RefSeq" id="WP_212518101.1">
    <property type="nucleotide sequence ID" value="NZ_JAGSOH010000025.1"/>
</dbReference>
<keyword evidence="6" id="KW-0131">Cell cycle</keyword>
<feature type="transmembrane region" description="Helical" evidence="4">
    <location>
        <begin position="285"/>
        <end position="302"/>
    </location>
</feature>
<sequence>MSAAQLRVTVRGSGTGAGSEPTELVLGVHGGSRIGRVAETLAESTSGFSSLEAPLLSVEGRLLPAELPLRGAGIVDGTALVLGGTEPWNDVPVRRVVGARRSVAELRVVGGPDAGGAWLLGPGTYTVGPDAGHVIQVTEAEEPFTLTITPDGRGWIAASSGRSRRSGTPPVVPIAVLAPEGDVRRDAAGAEPEIPWPVGADLPIGRQLLRLTEAAQADAAVSASGDGFAVDFNRPPRLVPPLALTRLRMPVLPVRPGRRPFPMVMMVAPVLMGVGMAYFFKNTFYLVFTAFSPVFAVANWWSDRRTGRRTYRRDMKEYRAKRERITAQALDAVRDEHEIRRTMSPDPAAVAAAALGPGGRLWERRRAHPDYLALRVGTVEQPSIVEVEDIAREDGQRSVRWPVPNSPLGLDLPRLGVVGLCGDEDAAQGLARWLVAQCSVLHSPRDLRLMLLTDSAAAVRWDWLRWLPHARPSAPGGPAVCVGNDPETVANRVSELVSLIKARSRAKGSALSAAVATNADIIVIADGARRLREVPGMVQVLTEGPAARVFVVCVDRAERLLPEECAAVVECAADRLAVRQKDTPEVADVCPDLVEPDWCEAVARAIAPIRDVTVEDDSGLPDSVPLLGLLGCEPPDAAALAARWKAEPASTRALLGAGYDGPAAFDLVRDGPHALIGGTTGSGKSELLQSLVASLAVANRPDELVFVLVDYKGGSAFRDCVRLPHTLGMVTDLDEHLVTRALDSLRAELRRRERVLADASAKDLPQYRSMRARDPELPPLPRLLLVIDEFATLVREVPEFVPGLVGIAQRGRSLGLHLVLATQRPAGAVNHDIKANTNLRIALRVTDATESHDVIDATDAVTISAGTPGRALARIAHGTVVAFQTGYAGAVRGRAEAEADQDANDDAVWALPLPWTSLGRRLDAPLVETARAVVPEDEETDLSALVDAIRDATESLGIEAQPSPWLPPLPAVLTLDDLASFPTAPARTDPTGAVLPPVAFAVEDLPAQQLQRAITLDFSTFHHLYILGAPRSGRSQVLRTLAGAIARKHSCADVHLYAIDAAGGALNALEELPHTGAVARRGDLDRIDRLVTRIGAELTRRQELLSDQGAATLTELRTMLAPADRPAHLMFFIDGWESLFTTTNDHDNGRLTEDLVRIVREGAASGIHVVATSERALLSGRIATLNDNKLMLRMADRSDYTMIGIDFGNLPTVLFPGRGWRSEGPSETQIALLGPGLSGQEQASALKAIGEHAAKRDAAVPDSRRPFKVGTVPGAVTFADAYAQVPTAARRPLWALIGVGGDESQPIGADFATRTTFTVAGPGGSGRSTALLSIAVSLLAHGTAVLAVTPRTSPLAGLARHERAAVIASANPAPGDLEDALRRLGGPAVVLVDDVDMIPLSCAADAFLTTIVRTGKETGRGIAVAGSADHLNQVSMGWLGEVRRGRRGLLLAPQGIMEGDLAGVRLPVSLTRRPIKPGVALTADPSGSGSPVAIAVPLTVMRAG</sequence>
<dbReference type="PROSITE" id="PS50901">
    <property type="entry name" value="FTSK"/>
    <property type="match status" value="2"/>
</dbReference>
<protein>
    <submittedName>
        <fullName evidence="6">Cell division protein FtsK</fullName>
    </submittedName>
</protein>
<comment type="caution">
    <text evidence="6">The sequence shown here is derived from an EMBL/GenBank/DDBJ whole genome shotgun (WGS) entry which is preliminary data.</text>
</comment>
<evidence type="ECO:0000256" key="2">
    <source>
        <dbReference type="ARBA" id="ARBA00022840"/>
    </source>
</evidence>
<organism evidence="6 7">
    <name type="scientific">Actinospica acidithermotolerans</name>
    <dbReference type="NCBI Taxonomy" id="2828514"/>
    <lineage>
        <taxon>Bacteria</taxon>
        <taxon>Bacillati</taxon>
        <taxon>Actinomycetota</taxon>
        <taxon>Actinomycetes</taxon>
        <taxon>Catenulisporales</taxon>
        <taxon>Actinospicaceae</taxon>
        <taxon>Actinospica</taxon>
    </lineage>
</organism>
<evidence type="ECO:0000313" key="6">
    <source>
        <dbReference type="EMBL" id="MBR7826955.1"/>
    </source>
</evidence>
<dbReference type="PANTHER" id="PTHR22683">
    <property type="entry name" value="SPORULATION PROTEIN RELATED"/>
    <property type="match status" value="1"/>
</dbReference>
<evidence type="ECO:0000256" key="1">
    <source>
        <dbReference type="ARBA" id="ARBA00022741"/>
    </source>
</evidence>
<keyword evidence="7" id="KW-1185">Reference proteome</keyword>
<dbReference type="InterPro" id="IPR027417">
    <property type="entry name" value="P-loop_NTPase"/>
</dbReference>
<feature type="domain" description="FtsK" evidence="5">
    <location>
        <begin position="660"/>
        <end position="852"/>
    </location>
</feature>
<keyword evidence="6" id="KW-0132">Cell division</keyword>
<keyword evidence="1 3" id="KW-0547">Nucleotide-binding</keyword>
<dbReference type="InterPro" id="IPR003593">
    <property type="entry name" value="AAA+_ATPase"/>
</dbReference>
<feature type="binding site" evidence="3">
    <location>
        <begin position="1028"/>
        <end position="1035"/>
    </location>
    <ligand>
        <name>ATP</name>
        <dbReference type="ChEBI" id="CHEBI:30616"/>
    </ligand>
</feature>
<dbReference type="GO" id="GO:0003677">
    <property type="term" value="F:DNA binding"/>
    <property type="evidence" value="ECO:0007669"/>
    <property type="project" value="InterPro"/>
</dbReference>
<accession>A0A941E5Y7</accession>
<dbReference type="PANTHER" id="PTHR22683:SF1">
    <property type="entry name" value="TYPE VII SECRETION SYSTEM PROTEIN ESSC"/>
    <property type="match status" value="1"/>
</dbReference>
<evidence type="ECO:0000256" key="3">
    <source>
        <dbReference type="PROSITE-ProRule" id="PRU00289"/>
    </source>
</evidence>
<dbReference type="Proteomes" id="UP000676325">
    <property type="component" value="Unassembled WGS sequence"/>
</dbReference>
<keyword evidence="2 3" id="KW-0067">ATP-binding</keyword>
<feature type="transmembrane region" description="Helical" evidence="4">
    <location>
        <begin position="261"/>
        <end position="279"/>
    </location>
</feature>
<dbReference type="InterPro" id="IPR050206">
    <property type="entry name" value="FtsK/SpoIIIE/SftA"/>
</dbReference>